<keyword evidence="3" id="KW-0731">Sigma factor</keyword>
<accession>A0A537LTJ7</accession>
<evidence type="ECO:0000259" key="7">
    <source>
        <dbReference type="Pfam" id="PF08281"/>
    </source>
</evidence>
<dbReference type="GO" id="GO:0003677">
    <property type="term" value="F:DNA binding"/>
    <property type="evidence" value="ECO:0007669"/>
    <property type="project" value="UniProtKB-KW"/>
</dbReference>
<keyword evidence="5" id="KW-0804">Transcription</keyword>
<organism evidence="9 10">
    <name type="scientific">Candidatus Segetimicrobium genomatis</name>
    <dbReference type="NCBI Taxonomy" id="2569760"/>
    <lineage>
        <taxon>Bacteria</taxon>
        <taxon>Bacillati</taxon>
        <taxon>Candidatus Sysuimicrobiota</taxon>
        <taxon>Candidatus Sysuimicrobiia</taxon>
        <taxon>Candidatus Sysuimicrobiales</taxon>
        <taxon>Candidatus Segetimicrobiaceae</taxon>
        <taxon>Candidatus Segetimicrobium</taxon>
    </lineage>
</organism>
<dbReference type="Gene3D" id="1.10.1740.10">
    <property type="match status" value="1"/>
</dbReference>
<proteinExistence type="inferred from homology"/>
<dbReference type="InterPro" id="IPR013325">
    <property type="entry name" value="RNA_pol_sigma_r2"/>
</dbReference>
<dbReference type="CDD" id="cd06171">
    <property type="entry name" value="Sigma70_r4"/>
    <property type="match status" value="1"/>
</dbReference>
<dbReference type="GO" id="GO:0016987">
    <property type="term" value="F:sigma factor activity"/>
    <property type="evidence" value="ECO:0007669"/>
    <property type="project" value="UniProtKB-KW"/>
</dbReference>
<dbReference type="Gene3D" id="1.10.10.10">
    <property type="entry name" value="Winged helix-like DNA-binding domain superfamily/Winged helix DNA-binding domain"/>
    <property type="match status" value="1"/>
</dbReference>
<evidence type="ECO:0000313" key="11">
    <source>
        <dbReference type="Proteomes" id="UP000318661"/>
    </source>
</evidence>
<dbReference type="GO" id="GO:0006352">
    <property type="term" value="P:DNA-templated transcription initiation"/>
    <property type="evidence" value="ECO:0007669"/>
    <property type="project" value="InterPro"/>
</dbReference>
<dbReference type="EMBL" id="VBAJ01000270">
    <property type="protein sequence ID" value="TMJ04143.1"/>
    <property type="molecule type" value="Genomic_DNA"/>
</dbReference>
<dbReference type="InterPro" id="IPR013249">
    <property type="entry name" value="RNA_pol_sigma70_r4_t2"/>
</dbReference>
<dbReference type="InterPro" id="IPR007627">
    <property type="entry name" value="RNA_pol_sigma70_r2"/>
</dbReference>
<dbReference type="NCBIfam" id="TIGR02937">
    <property type="entry name" value="sigma70-ECF"/>
    <property type="match status" value="1"/>
</dbReference>
<dbReference type="InterPro" id="IPR039425">
    <property type="entry name" value="RNA_pol_sigma-70-like"/>
</dbReference>
<dbReference type="InterPro" id="IPR013324">
    <property type="entry name" value="RNA_pol_sigma_r3/r4-like"/>
</dbReference>
<dbReference type="EMBL" id="VBAI01000071">
    <property type="protein sequence ID" value="TMJ11324.1"/>
    <property type="molecule type" value="Genomic_DNA"/>
</dbReference>
<dbReference type="InterPro" id="IPR014284">
    <property type="entry name" value="RNA_pol_sigma-70_dom"/>
</dbReference>
<feature type="domain" description="RNA polymerase sigma factor 70 region 4 type 2" evidence="7">
    <location>
        <begin position="129"/>
        <end position="180"/>
    </location>
</feature>
<dbReference type="PANTHER" id="PTHR43133">
    <property type="entry name" value="RNA POLYMERASE ECF-TYPE SIGMA FACTO"/>
    <property type="match status" value="1"/>
</dbReference>
<evidence type="ECO:0000313" key="9">
    <source>
        <dbReference type="EMBL" id="TMJ11324.1"/>
    </source>
</evidence>
<evidence type="ECO:0000256" key="2">
    <source>
        <dbReference type="ARBA" id="ARBA00023015"/>
    </source>
</evidence>
<dbReference type="Pfam" id="PF08281">
    <property type="entry name" value="Sigma70_r4_2"/>
    <property type="match status" value="1"/>
</dbReference>
<dbReference type="InterPro" id="IPR036388">
    <property type="entry name" value="WH-like_DNA-bd_sf"/>
</dbReference>
<keyword evidence="2" id="KW-0805">Transcription regulation</keyword>
<evidence type="ECO:0000259" key="6">
    <source>
        <dbReference type="Pfam" id="PF04542"/>
    </source>
</evidence>
<evidence type="ECO:0000256" key="1">
    <source>
        <dbReference type="ARBA" id="ARBA00010641"/>
    </source>
</evidence>
<evidence type="ECO:0000256" key="5">
    <source>
        <dbReference type="ARBA" id="ARBA00023163"/>
    </source>
</evidence>
<evidence type="ECO:0000256" key="4">
    <source>
        <dbReference type="ARBA" id="ARBA00023125"/>
    </source>
</evidence>
<gene>
    <name evidence="9" type="ORF">E6G98_05115</name>
    <name evidence="8" type="ORF">E6G99_10665</name>
</gene>
<dbReference type="Proteomes" id="UP000315217">
    <property type="component" value="Unassembled WGS sequence"/>
</dbReference>
<evidence type="ECO:0000256" key="3">
    <source>
        <dbReference type="ARBA" id="ARBA00023082"/>
    </source>
</evidence>
<keyword evidence="4" id="KW-0238">DNA-binding</keyword>
<name>A0A537LTJ7_9BACT</name>
<dbReference type="SUPFAM" id="SSF88946">
    <property type="entry name" value="Sigma2 domain of RNA polymerase sigma factors"/>
    <property type="match status" value="1"/>
</dbReference>
<evidence type="ECO:0000313" key="8">
    <source>
        <dbReference type="EMBL" id="TMJ04143.1"/>
    </source>
</evidence>
<dbReference type="AlphaFoldDB" id="A0A537LTJ7"/>
<dbReference type="SUPFAM" id="SSF88659">
    <property type="entry name" value="Sigma3 and sigma4 domains of RNA polymerase sigma factors"/>
    <property type="match status" value="1"/>
</dbReference>
<reference evidence="10 11" key="1">
    <citation type="journal article" date="2019" name="Nat. Microbiol.">
        <title>Mediterranean grassland soil C-N compound turnover is dependent on rainfall and depth, and is mediated by genomically divergent microorganisms.</title>
        <authorList>
            <person name="Diamond S."/>
            <person name="Andeer P.F."/>
            <person name="Li Z."/>
            <person name="Crits-Christoph A."/>
            <person name="Burstein D."/>
            <person name="Anantharaman K."/>
            <person name="Lane K.R."/>
            <person name="Thomas B.C."/>
            <person name="Pan C."/>
            <person name="Northen T.R."/>
            <person name="Banfield J.F."/>
        </authorList>
    </citation>
    <scope>NUCLEOTIDE SEQUENCE [LARGE SCALE GENOMIC DNA]</scope>
    <source>
        <strain evidence="9">NP_1</strain>
        <strain evidence="8">NP_2</strain>
    </source>
</reference>
<dbReference type="Pfam" id="PF04542">
    <property type="entry name" value="Sigma70_r2"/>
    <property type="match status" value="1"/>
</dbReference>
<dbReference type="PANTHER" id="PTHR43133:SF8">
    <property type="entry name" value="RNA POLYMERASE SIGMA FACTOR HI_1459-RELATED"/>
    <property type="match status" value="1"/>
</dbReference>
<protein>
    <submittedName>
        <fullName evidence="9">Sigma-70 family RNA polymerase sigma factor</fullName>
    </submittedName>
</protein>
<feature type="domain" description="RNA polymerase sigma-70 region 2" evidence="6">
    <location>
        <begin position="21"/>
        <end position="87"/>
    </location>
</feature>
<sequence>MTRSKTSPRYSRDEIAAFEALVARYGQRVYTMAYRMAGNDADAKDLAQEAFLRVFRALRSIDPSSHLDSWLYRIVTNLFIDMLRRRPRVRIESLDEPVRTQRGGDVVREIADDHAGPEAGVVDAQMESEIQYALVALHPDLRAVVMLSDIEGYAYEEIAETLGVPVGTVKSRLHRARKTLQARLGHLAPDRLRNIP</sequence>
<comment type="similarity">
    <text evidence="1">Belongs to the sigma-70 factor family. ECF subfamily.</text>
</comment>
<comment type="caution">
    <text evidence="9">The sequence shown here is derived from an EMBL/GenBank/DDBJ whole genome shotgun (WGS) entry which is preliminary data.</text>
</comment>
<evidence type="ECO:0000313" key="10">
    <source>
        <dbReference type="Proteomes" id="UP000315217"/>
    </source>
</evidence>
<dbReference type="Proteomes" id="UP000318661">
    <property type="component" value="Unassembled WGS sequence"/>
</dbReference>